<reference evidence="1 2" key="1">
    <citation type="submission" date="2023-07" db="EMBL/GenBank/DDBJ databases">
        <title>Sorghum-associated microbial communities from plants grown in Nebraska, USA.</title>
        <authorList>
            <person name="Schachtman D."/>
        </authorList>
    </citation>
    <scope>NUCLEOTIDE SEQUENCE [LARGE SCALE GENOMIC DNA]</scope>
    <source>
        <strain evidence="1 2">BE313</strain>
    </source>
</reference>
<dbReference type="Proteomes" id="UP001180487">
    <property type="component" value="Unassembled WGS sequence"/>
</dbReference>
<proteinExistence type="predicted"/>
<evidence type="ECO:0000313" key="1">
    <source>
        <dbReference type="EMBL" id="MDR7378641.1"/>
    </source>
</evidence>
<accession>A0ABU2CBG1</accession>
<name>A0ABU2CBG1_9BURK</name>
<keyword evidence="2" id="KW-1185">Reference proteome</keyword>
<organism evidence="1 2">
    <name type="scientific">Rhodoferax ferrireducens</name>
    <dbReference type="NCBI Taxonomy" id="192843"/>
    <lineage>
        <taxon>Bacteria</taxon>
        <taxon>Pseudomonadati</taxon>
        <taxon>Pseudomonadota</taxon>
        <taxon>Betaproteobacteria</taxon>
        <taxon>Burkholderiales</taxon>
        <taxon>Comamonadaceae</taxon>
        <taxon>Rhodoferax</taxon>
    </lineage>
</organism>
<comment type="caution">
    <text evidence="1">The sequence shown here is derived from an EMBL/GenBank/DDBJ whole genome shotgun (WGS) entry which is preliminary data.</text>
</comment>
<protein>
    <submittedName>
        <fullName evidence="1">Uncharacterized protein</fullName>
    </submittedName>
</protein>
<sequence>MLKSQSLSLEEIQAIWVPYRVAAVQNAAWALDLMAQVSTEVSVQATIAGKIHLEGDLALFLNPIIESGFMHARALLEFLGLAVKNGKLITVARRQPSDVAIEHYCWHDKQLPKVSPDEVFDAINMPRIVVEWALVGIVENTNKLLAHVTTGEVLSMAMLGQIQVALEGMPALIGRYFYARLGLSPEANIGNAHWRNSRGMVHEVQR</sequence>
<dbReference type="EMBL" id="JAVDXT010000003">
    <property type="protein sequence ID" value="MDR7378641.1"/>
    <property type="molecule type" value="Genomic_DNA"/>
</dbReference>
<evidence type="ECO:0000313" key="2">
    <source>
        <dbReference type="Proteomes" id="UP001180487"/>
    </source>
</evidence>
<dbReference type="RefSeq" id="WP_310374913.1">
    <property type="nucleotide sequence ID" value="NZ_JAVDXT010000003.1"/>
</dbReference>
<gene>
    <name evidence="1" type="ORF">J2X19_003335</name>
</gene>